<feature type="domain" description="OmpR/PhoB-type" evidence="9">
    <location>
        <begin position="138"/>
        <end position="237"/>
    </location>
</feature>
<dbReference type="InterPro" id="IPR039420">
    <property type="entry name" value="WalR-like"/>
</dbReference>
<dbReference type="SUPFAM" id="SSF46894">
    <property type="entry name" value="C-terminal effector domain of the bipartite response regulators"/>
    <property type="match status" value="1"/>
</dbReference>
<accession>A0A6S6TTR1</accession>
<dbReference type="InterPro" id="IPR001789">
    <property type="entry name" value="Sig_transdc_resp-reg_receiver"/>
</dbReference>
<evidence type="ECO:0000259" key="9">
    <source>
        <dbReference type="PROSITE" id="PS51755"/>
    </source>
</evidence>
<feature type="domain" description="Response regulatory" evidence="8">
    <location>
        <begin position="15"/>
        <end position="129"/>
    </location>
</feature>
<dbReference type="CDD" id="cd00383">
    <property type="entry name" value="trans_reg_C"/>
    <property type="match status" value="1"/>
</dbReference>
<evidence type="ECO:0008006" key="11">
    <source>
        <dbReference type="Google" id="ProtNLM"/>
    </source>
</evidence>
<organism evidence="10">
    <name type="scientific">uncultured Thiotrichaceae bacterium</name>
    <dbReference type="NCBI Taxonomy" id="298394"/>
    <lineage>
        <taxon>Bacteria</taxon>
        <taxon>Pseudomonadati</taxon>
        <taxon>Pseudomonadota</taxon>
        <taxon>Gammaproteobacteria</taxon>
        <taxon>Thiotrichales</taxon>
        <taxon>Thiotrichaceae</taxon>
        <taxon>environmental samples</taxon>
    </lineage>
</organism>
<dbReference type="SMART" id="SM00448">
    <property type="entry name" value="REC"/>
    <property type="match status" value="1"/>
</dbReference>
<dbReference type="GO" id="GO:0000156">
    <property type="term" value="F:phosphorelay response regulator activity"/>
    <property type="evidence" value="ECO:0007669"/>
    <property type="project" value="TreeGrafter"/>
</dbReference>
<dbReference type="PROSITE" id="PS51755">
    <property type="entry name" value="OMPR_PHOB"/>
    <property type="match status" value="1"/>
</dbReference>
<dbReference type="InterPro" id="IPR016032">
    <property type="entry name" value="Sig_transdc_resp-reg_C-effctor"/>
</dbReference>
<dbReference type="SMART" id="SM00862">
    <property type="entry name" value="Trans_reg_C"/>
    <property type="match status" value="1"/>
</dbReference>
<reference evidence="10" key="1">
    <citation type="submission" date="2020-01" db="EMBL/GenBank/DDBJ databases">
        <authorList>
            <person name="Meier V. D."/>
            <person name="Meier V D."/>
        </authorList>
    </citation>
    <scope>NUCLEOTIDE SEQUENCE</scope>
    <source>
        <strain evidence="10">HLG_WM_MAG_08</strain>
    </source>
</reference>
<dbReference type="AlphaFoldDB" id="A0A6S6TTR1"/>
<dbReference type="CDD" id="cd17574">
    <property type="entry name" value="REC_OmpR"/>
    <property type="match status" value="1"/>
</dbReference>
<feature type="modified residue" description="4-aspartylphosphate" evidence="6">
    <location>
        <position position="64"/>
    </location>
</feature>
<evidence type="ECO:0000256" key="2">
    <source>
        <dbReference type="ARBA" id="ARBA00023012"/>
    </source>
</evidence>
<evidence type="ECO:0000256" key="1">
    <source>
        <dbReference type="ARBA" id="ARBA00022553"/>
    </source>
</evidence>
<keyword evidence="5" id="KW-0804">Transcription</keyword>
<evidence type="ECO:0000256" key="6">
    <source>
        <dbReference type="PROSITE-ProRule" id="PRU00169"/>
    </source>
</evidence>
<dbReference type="Pfam" id="PF00072">
    <property type="entry name" value="Response_reg"/>
    <property type="match status" value="1"/>
</dbReference>
<dbReference type="EMBL" id="CACVAV010000302">
    <property type="protein sequence ID" value="CAA6819568.1"/>
    <property type="molecule type" value="Genomic_DNA"/>
</dbReference>
<keyword evidence="4 7" id="KW-0238">DNA-binding</keyword>
<dbReference type="GO" id="GO:0005829">
    <property type="term" value="C:cytosol"/>
    <property type="evidence" value="ECO:0007669"/>
    <property type="project" value="TreeGrafter"/>
</dbReference>
<keyword evidence="2" id="KW-0902">Two-component regulatory system</keyword>
<proteinExistence type="predicted"/>
<dbReference type="GO" id="GO:0032993">
    <property type="term" value="C:protein-DNA complex"/>
    <property type="evidence" value="ECO:0007669"/>
    <property type="project" value="TreeGrafter"/>
</dbReference>
<dbReference type="PANTHER" id="PTHR48111">
    <property type="entry name" value="REGULATOR OF RPOS"/>
    <property type="match status" value="1"/>
</dbReference>
<sequence>MNTADDLRGAQTTKNILVVDDDEILNHFLNKFFANHHYGVTFSENGESLALRLERQSFDLIVLDVVLPGRDGFYWLKWLKEYYPHVPVIISSGKTDKQHRLQGLQGGAKDYIIKPFHEEELLIRINHIFETSLGVKPELSFKIGTILVDIRNSHLIKADNKIPLTQLEIKLLQLLKLNIGIPVSREDIITQIRGVKYSPLDRSIDVHINKLRKKIEDNPAQPRYIRTVRGKGYCLHIN</sequence>
<dbReference type="GO" id="GO:0000976">
    <property type="term" value="F:transcription cis-regulatory region binding"/>
    <property type="evidence" value="ECO:0007669"/>
    <property type="project" value="TreeGrafter"/>
</dbReference>
<keyword evidence="3" id="KW-0805">Transcription regulation</keyword>
<dbReference type="InterPro" id="IPR036388">
    <property type="entry name" value="WH-like_DNA-bd_sf"/>
</dbReference>
<dbReference type="PANTHER" id="PTHR48111:SF4">
    <property type="entry name" value="DNA-BINDING DUAL TRANSCRIPTIONAL REGULATOR OMPR"/>
    <property type="match status" value="1"/>
</dbReference>
<name>A0A6S6TTR1_9GAMM</name>
<dbReference type="PROSITE" id="PS50110">
    <property type="entry name" value="RESPONSE_REGULATORY"/>
    <property type="match status" value="1"/>
</dbReference>
<evidence type="ECO:0000256" key="5">
    <source>
        <dbReference type="ARBA" id="ARBA00023163"/>
    </source>
</evidence>
<evidence type="ECO:0000256" key="7">
    <source>
        <dbReference type="PROSITE-ProRule" id="PRU01091"/>
    </source>
</evidence>
<evidence type="ECO:0000259" key="8">
    <source>
        <dbReference type="PROSITE" id="PS50110"/>
    </source>
</evidence>
<feature type="DNA-binding region" description="OmpR/PhoB-type" evidence="7">
    <location>
        <begin position="138"/>
        <end position="237"/>
    </location>
</feature>
<dbReference type="Pfam" id="PF00486">
    <property type="entry name" value="Trans_reg_C"/>
    <property type="match status" value="1"/>
</dbReference>
<protein>
    <recommendedName>
        <fullName evidence="11">DNA-binding response regulator</fullName>
    </recommendedName>
</protein>
<dbReference type="InterPro" id="IPR001867">
    <property type="entry name" value="OmpR/PhoB-type_DNA-bd"/>
</dbReference>
<gene>
    <name evidence="10" type="ORF">HELGO_WM51718</name>
</gene>
<dbReference type="SUPFAM" id="SSF52172">
    <property type="entry name" value="CheY-like"/>
    <property type="match status" value="1"/>
</dbReference>
<evidence type="ECO:0000256" key="4">
    <source>
        <dbReference type="ARBA" id="ARBA00023125"/>
    </source>
</evidence>
<evidence type="ECO:0000256" key="3">
    <source>
        <dbReference type="ARBA" id="ARBA00023015"/>
    </source>
</evidence>
<dbReference type="GO" id="GO:0006355">
    <property type="term" value="P:regulation of DNA-templated transcription"/>
    <property type="evidence" value="ECO:0007669"/>
    <property type="project" value="InterPro"/>
</dbReference>
<dbReference type="InterPro" id="IPR011006">
    <property type="entry name" value="CheY-like_superfamily"/>
</dbReference>
<evidence type="ECO:0000313" key="10">
    <source>
        <dbReference type="EMBL" id="CAA6819568.1"/>
    </source>
</evidence>
<keyword evidence="1 6" id="KW-0597">Phosphoprotein</keyword>
<dbReference type="Gene3D" id="3.40.50.2300">
    <property type="match status" value="1"/>
</dbReference>
<dbReference type="Gene3D" id="1.10.10.10">
    <property type="entry name" value="Winged helix-like DNA-binding domain superfamily/Winged helix DNA-binding domain"/>
    <property type="match status" value="1"/>
</dbReference>